<dbReference type="PANTHER" id="PTHR17224">
    <property type="entry name" value="PEPTIDYL-TRNA HYDROLASE"/>
    <property type="match status" value="1"/>
</dbReference>
<comment type="function">
    <text evidence="7">Catalyzes the release of premature peptidyl moieties from peptidyl-tRNA molecules trapped in stalled 50S ribosomal subunits, and thus maintains levels of free tRNAs and 50S ribosomes.</text>
</comment>
<dbReference type="GO" id="GO:0006515">
    <property type="term" value="P:protein quality control for misfolded or incompletely synthesized proteins"/>
    <property type="evidence" value="ECO:0007669"/>
    <property type="project" value="UniProtKB-UniRule"/>
</dbReference>
<dbReference type="GO" id="GO:0072344">
    <property type="term" value="P:rescue of stalled ribosome"/>
    <property type="evidence" value="ECO:0007669"/>
    <property type="project" value="UniProtKB-UniRule"/>
</dbReference>
<dbReference type="InterPro" id="IPR036416">
    <property type="entry name" value="Pept_tRNA_hydro_sf"/>
</dbReference>
<dbReference type="HAMAP" id="MF_00083">
    <property type="entry name" value="Pept_tRNA_hydro_bact"/>
    <property type="match status" value="1"/>
</dbReference>
<dbReference type="Proteomes" id="UP000198569">
    <property type="component" value="Unassembled WGS sequence"/>
</dbReference>
<evidence type="ECO:0000256" key="6">
    <source>
        <dbReference type="ARBA" id="ARBA00050038"/>
    </source>
</evidence>
<protein>
    <recommendedName>
        <fullName evidence="6 7">Peptidyl-tRNA hydrolase</fullName>
        <shortName evidence="7">Pth</shortName>
        <ecNumber evidence="1 7">3.1.1.29</ecNumber>
    </recommendedName>
</protein>
<name>A0A1H2Q6U4_9FLAO</name>
<evidence type="ECO:0000256" key="4">
    <source>
        <dbReference type="ARBA" id="ARBA00022884"/>
    </source>
</evidence>
<sequence>MIKWIRTIFSSKQTKDNTVSMKPEVHEHQKIDTKSMSNKFLIVGLGNIGAEYVNTRHNIGFKILDYFAKKEALSFQTVKLGALAEYKFKGRTFFLLKPNTYMNLSGKAVQYWMEKENIPLENLFVITDDLNLSFGTIRIKPKGSDGGHNGLKNINLILNTNQYTRFRFGISDEFKKGKQVDYVLGDWDDQEKAALPERLEIASEIIKSFGTAGLENTMTAFNGK</sequence>
<dbReference type="InterPro" id="IPR001328">
    <property type="entry name" value="Pept_tRNA_hydro"/>
</dbReference>
<dbReference type="STRING" id="229203.SAMN05444338_101101"/>
<dbReference type="EMBL" id="FNMV01000001">
    <property type="protein sequence ID" value="SDW02488.1"/>
    <property type="molecule type" value="Genomic_DNA"/>
</dbReference>
<reference evidence="11" key="1">
    <citation type="submission" date="2016-10" db="EMBL/GenBank/DDBJ databases">
        <authorList>
            <person name="Varghese N."/>
            <person name="Submissions S."/>
        </authorList>
    </citation>
    <scope>NUCLEOTIDE SEQUENCE [LARGE SCALE GENOMIC DNA]</scope>
    <source>
        <strain evidence="11">DSM 15718</strain>
    </source>
</reference>
<dbReference type="EC" id="3.1.1.29" evidence="1 7"/>
<dbReference type="PROSITE" id="PS01196">
    <property type="entry name" value="PEPT_TRNA_HYDROL_2"/>
    <property type="match status" value="1"/>
</dbReference>
<evidence type="ECO:0000256" key="3">
    <source>
        <dbReference type="ARBA" id="ARBA00022801"/>
    </source>
</evidence>
<feature type="binding site" evidence="7">
    <location>
        <position position="52"/>
    </location>
    <ligand>
        <name>tRNA</name>
        <dbReference type="ChEBI" id="CHEBI:17843"/>
    </ligand>
</feature>
<feature type="binding site" evidence="7">
    <location>
        <position position="149"/>
    </location>
    <ligand>
        <name>tRNA</name>
        <dbReference type="ChEBI" id="CHEBI:17843"/>
    </ligand>
</feature>
<keyword evidence="11" id="KW-1185">Reference proteome</keyword>
<dbReference type="PROSITE" id="PS01195">
    <property type="entry name" value="PEPT_TRNA_HYDROL_1"/>
    <property type="match status" value="1"/>
</dbReference>
<evidence type="ECO:0000256" key="5">
    <source>
        <dbReference type="ARBA" id="ARBA00038063"/>
    </source>
</evidence>
<keyword evidence="3 7" id="KW-0378">Hydrolase</keyword>
<dbReference type="RefSeq" id="WP_091428444.1">
    <property type="nucleotide sequence ID" value="NZ_FNMV01000001.1"/>
</dbReference>
<dbReference type="AlphaFoldDB" id="A0A1H2Q6U4"/>
<evidence type="ECO:0000256" key="7">
    <source>
        <dbReference type="HAMAP-Rule" id="MF_00083"/>
    </source>
</evidence>
<comment type="function">
    <text evidence="7">Hydrolyzes ribosome-free peptidyl-tRNAs (with 1 or more amino acids incorporated), which drop off the ribosome during protein synthesis, or as a result of ribosome stalling.</text>
</comment>
<dbReference type="FunFam" id="3.40.50.1470:FF:000001">
    <property type="entry name" value="Peptidyl-tRNA hydrolase"/>
    <property type="match status" value="1"/>
</dbReference>
<evidence type="ECO:0000256" key="2">
    <source>
        <dbReference type="ARBA" id="ARBA00022555"/>
    </source>
</evidence>
<feature type="binding site" evidence="7">
    <location>
        <position position="101"/>
    </location>
    <ligand>
        <name>tRNA</name>
        <dbReference type="ChEBI" id="CHEBI:17843"/>
    </ligand>
</feature>
<accession>A0A1H2Q6U4</accession>
<keyword evidence="7" id="KW-0963">Cytoplasm</keyword>
<dbReference type="CDD" id="cd00462">
    <property type="entry name" value="PTH"/>
    <property type="match status" value="1"/>
</dbReference>
<gene>
    <name evidence="7" type="primary">pth</name>
    <name evidence="10" type="ORF">SAMN05444338_101101</name>
</gene>
<dbReference type="OrthoDB" id="9800507at2"/>
<dbReference type="GO" id="GO:0000049">
    <property type="term" value="F:tRNA binding"/>
    <property type="evidence" value="ECO:0007669"/>
    <property type="project" value="UniProtKB-UniRule"/>
</dbReference>
<keyword evidence="4 7" id="KW-0694">RNA-binding</keyword>
<evidence type="ECO:0000313" key="10">
    <source>
        <dbReference type="EMBL" id="SDW02488.1"/>
    </source>
</evidence>
<evidence type="ECO:0000256" key="9">
    <source>
        <dbReference type="RuleBase" id="RU004320"/>
    </source>
</evidence>
<comment type="subunit">
    <text evidence="7">Monomer.</text>
</comment>
<comment type="similarity">
    <text evidence="5 7 9">Belongs to the PTH family.</text>
</comment>
<dbReference type="GO" id="GO:0004045">
    <property type="term" value="F:peptidyl-tRNA hydrolase activity"/>
    <property type="evidence" value="ECO:0007669"/>
    <property type="project" value="UniProtKB-UniRule"/>
</dbReference>
<comment type="subcellular location">
    <subcellularLocation>
        <location evidence="7">Cytoplasm</location>
    </subcellularLocation>
</comment>
<dbReference type="NCBIfam" id="TIGR00447">
    <property type="entry name" value="pth"/>
    <property type="match status" value="1"/>
</dbReference>
<dbReference type="Gene3D" id="3.40.50.1470">
    <property type="entry name" value="Peptidyl-tRNA hydrolase"/>
    <property type="match status" value="1"/>
</dbReference>
<dbReference type="Pfam" id="PF01195">
    <property type="entry name" value="Pept_tRNA_hydro"/>
    <property type="match status" value="1"/>
</dbReference>
<evidence type="ECO:0000256" key="8">
    <source>
        <dbReference type="RuleBase" id="RU000673"/>
    </source>
</evidence>
<proteinExistence type="inferred from homology"/>
<comment type="catalytic activity">
    <reaction evidence="7 8">
        <text>an N-acyl-L-alpha-aminoacyl-tRNA + H2O = an N-acyl-L-amino acid + a tRNA + H(+)</text>
        <dbReference type="Rhea" id="RHEA:54448"/>
        <dbReference type="Rhea" id="RHEA-COMP:10123"/>
        <dbReference type="Rhea" id="RHEA-COMP:13883"/>
        <dbReference type="ChEBI" id="CHEBI:15377"/>
        <dbReference type="ChEBI" id="CHEBI:15378"/>
        <dbReference type="ChEBI" id="CHEBI:59874"/>
        <dbReference type="ChEBI" id="CHEBI:78442"/>
        <dbReference type="ChEBI" id="CHEBI:138191"/>
        <dbReference type="EC" id="3.1.1.29"/>
    </reaction>
</comment>
<dbReference type="PANTHER" id="PTHR17224:SF1">
    <property type="entry name" value="PEPTIDYL-TRNA HYDROLASE"/>
    <property type="match status" value="1"/>
</dbReference>
<feature type="binding site" evidence="7">
    <location>
        <position position="103"/>
    </location>
    <ligand>
        <name>tRNA</name>
        <dbReference type="ChEBI" id="CHEBI:17843"/>
    </ligand>
</feature>
<keyword evidence="2 7" id="KW-0820">tRNA-binding</keyword>
<feature type="active site" description="Proton acceptor" evidence="7">
    <location>
        <position position="57"/>
    </location>
</feature>
<dbReference type="GO" id="GO:0005737">
    <property type="term" value="C:cytoplasm"/>
    <property type="evidence" value="ECO:0007669"/>
    <property type="project" value="UniProtKB-SubCell"/>
</dbReference>
<evidence type="ECO:0000313" key="11">
    <source>
        <dbReference type="Proteomes" id="UP000198569"/>
    </source>
</evidence>
<dbReference type="SUPFAM" id="SSF53178">
    <property type="entry name" value="Peptidyl-tRNA hydrolase-like"/>
    <property type="match status" value="1"/>
</dbReference>
<feature type="site" description="Stabilizes the basic form of H active site to accept a proton" evidence="7">
    <location>
        <position position="128"/>
    </location>
</feature>
<feature type="site" description="Discriminates between blocked and unblocked aminoacyl-tRNA" evidence="7">
    <location>
        <position position="47"/>
    </location>
</feature>
<dbReference type="InterPro" id="IPR018171">
    <property type="entry name" value="Pept_tRNA_hydro_CS"/>
</dbReference>
<organism evidence="10 11">
    <name type="scientific">Flavobacterium degerlachei</name>
    <dbReference type="NCBI Taxonomy" id="229203"/>
    <lineage>
        <taxon>Bacteria</taxon>
        <taxon>Pseudomonadati</taxon>
        <taxon>Bacteroidota</taxon>
        <taxon>Flavobacteriia</taxon>
        <taxon>Flavobacteriales</taxon>
        <taxon>Flavobacteriaceae</taxon>
        <taxon>Flavobacterium</taxon>
    </lineage>
</organism>
<evidence type="ECO:0000256" key="1">
    <source>
        <dbReference type="ARBA" id="ARBA00013260"/>
    </source>
</evidence>